<dbReference type="EMBL" id="JAGYPG010000002">
    <property type="protein sequence ID" value="MBS4195616.1"/>
    <property type="molecule type" value="Genomic_DNA"/>
</dbReference>
<dbReference type="InterPro" id="IPR028082">
    <property type="entry name" value="Peripla_BP_I"/>
</dbReference>
<dbReference type="InterPro" id="IPR036388">
    <property type="entry name" value="WH-like_DNA-bd_sf"/>
</dbReference>
<protein>
    <submittedName>
        <fullName evidence="6">GntR family transcriptional regulator</fullName>
    </submittedName>
</protein>
<dbReference type="SUPFAM" id="SSF53822">
    <property type="entry name" value="Periplasmic binding protein-like I"/>
    <property type="match status" value="1"/>
</dbReference>
<proteinExistence type="predicted"/>
<dbReference type="SUPFAM" id="SSF46785">
    <property type="entry name" value="Winged helix' DNA-binding domain"/>
    <property type="match status" value="1"/>
</dbReference>
<evidence type="ECO:0000259" key="5">
    <source>
        <dbReference type="PROSITE" id="PS50949"/>
    </source>
</evidence>
<evidence type="ECO:0000256" key="3">
    <source>
        <dbReference type="ARBA" id="ARBA00023125"/>
    </source>
</evidence>
<keyword evidence="7" id="KW-1185">Reference proteome</keyword>
<dbReference type="Proteomes" id="UP000681414">
    <property type="component" value="Unassembled WGS sequence"/>
</dbReference>
<dbReference type="PANTHER" id="PTHR30146:SF95">
    <property type="entry name" value="RIBOSE OPERON REPRESSOR"/>
    <property type="match status" value="1"/>
</dbReference>
<dbReference type="InterPro" id="IPR046335">
    <property type="entry name" value="LacI/GalR-like_sensor"/>
</dbReference>
<feature type="domain" description="HTH gntR-type" evidence="5">
    <location>
        <begin position="3"/>
        <end position="71"/>
    </location>
</feature>
<keyword evidence="3" id="KW-0238">DNA-binding</keyword>
<reference evidence="6 7" key="1">
    <citation type="submission" date="2021-05" db="EMBL/GenBank/DDBJ databases">
        <title>Novel Bacillus species.</title>
        <authorList>
            <person name="Liu G."/>
        </authorList>
    </citation>
    <scope>NUCLEOTIDE SEQUENCE [LARGE SCALE GENOMIC DNA]</scope>
    <source>
        <strain evidence="7">FJAT-49780</strain>
    </source>
</reference>
<dbReference type="AlphaFoldDB" id="A0A942TF54"/>
<dbReference type="GO" id="GO:0003700">
    <property type="term" value="F:DNA-binding transcription factor activity"/>
    <property type="evidence" value="ECO:0007669"/>
    <property type="project" value="InterPro"/>
</dbReference>
<gene>
    <name evidence="6" type="ORF">KHA97_11155</name>
</gene>
<accession>A0A942TF54</accession>
<dbReference type="PRINTS" id="PR00035">
    <property type="entry name" value="HTHGNTR"/>
</dbReference>
<dbReference type="RefSeq" id="WP_213124819.1">
    <property type="nucleotide sequence ID" value="NZ_JAGYPG010000002.1"/>
</dbReference>
<dbReference type="Pfam" id="PF00392">
    <property type="entry name" value="GntR"/>
    <property type="match status" value="1"/>
</dbReference>
<dbReference type="GO" id="GO:0000976">
    <property type="term" value="F:transcription cis-regulatory region binding"/>
    <property type="evidence" value="ECO:0007669"/>
    <property type="project" value="TreeGrafter"/>
</dbReference>
<dbReference type="Gene3D" id="3.40.50.2300">
    <property type="match status" value="2"/>
</dbReference>
<dbReference type="InterPro" id="IPR036390">
    <property type="entry name" value="WH_DNA-bd_sf"/>
</dbReference>
<keyword evidence="1" id="KW-0678">Repressor</keyword>
<dbReference type="Pfam" id="PF13377">
    <property type="entry name" value="Peripla_BP_3"/>
    <property type="match status" value="1"/>
</dbReference>
<dbReference type="CDD" id="cd06267">
    <property type="entry name" value="PBP1_LacI_sugar_binding-like"/>
    <property type="match status" value="1"/>
</dbReference>
<dbReference type="InterPro" id="IPR000524">
    <property type="entry name" value="Tscrpt_reg_HTH_GntR"/>
</dbReference>
<dbReference type="Gene3D" id="1.10.10.10">
    <property type="entry name" value="Winged helix-like DNA-binding domain superfamily/Winged helix DNA-binding domain"/>
    <property type="match status" value="1"/>
</dbReference>
<dbReference type="PROSITE" id="PS50949">
    <property type="entry name" value="HTH_GNTR"/>
    <property type="match status" value="1"/>
</dbReference>
<evidence type="ECO:0000313" key="6">
    <source>
        <dbReference type="EMBL" id="MBS4195616.1"/>
    </source>
</evidence>
<dbReference type="PANTHER" id="PTHR30146">
    <property type="entry name" value="LACI-RELATED TRANSCRIPTIONAL REPRESSOR"/>
    <property type="match status" value="1"/>
</dbReference>
<name>A0A942TF54_9BACI</name>
<sequence>MKVPLYKQIYENILQRVQIGDLKHGDKIPSEKELADEFRVSRITSKNALDLLAQDQIIERVQGKGSFVIYSVEESENMLNSNQTHITKKGLKIGLVIPSFSSSYGMGLVQSMEYNSSKYGATFLMKITREKIEEEENAIEELLDAGVDGLIVIPIHGEHYNPKILELVLKKYPIVLVDRYLRGIQASAVLTDNVRASREATEYLMSLGHEHIAYITPPYDGTTALEDRLKGYQLAHTEQHKQLNPDYIFSNFGSDYAFNDQKKQEFELEIDNLRNFILSYPEITAFVACRHAFAKILLYVVQSIGKEVPQDYSIICFDSPHPIIGKPLITHISQRENEMGTKAVNRLMSQINGEYNIETELLNFELIEGLSTASIKTPVKN</sequence>
<evidence type="ECO:0000313" key="7">
    <source>
        <dbReference type="Proteomes" id="UP000681414"/>
    </source>
</evidence>
<evidence type="ECO:0000256" key="2">
    <source>
        <dbReference type="ARBA" id="ARBA00023015"/>
    </source>
</evidence>
<comment type="caution">
    <text evidence="6">The sequence shown here is derived from an EMBL/GenBank/DDBJ whole genome shotgun (WGS) entry which is preliminary data.</text>
</comment>
<organism evidence="6 7">
    <name type="scientific">Lederbergia citri</name>
    <dbReference type="NCBI Taxonomy" id="2833580"/>
    <lineage>
        <taxon>Bacteria</taxon>
        <taxon>Bacillati</taxon>
        <taxon>Bacillota</taxon>
        <taxon>Bacilli</taxon>
        <taxon>Bacillales</taxon>
        <taxon>Bacillaceae</taxon>
        <taxon>Lederbergia</taxon>
    </lineage>
</organism>
<evidence type="ECO:0000256" key="1">
    <source>
        <dbReference type="ARBA" id="ARBA00022491"/>
    </source>
</evidence>
<evidence type="ECO:0000256" key="4">
    <source>
        <dbReference type="ARBA" id="ARBA00023163"/>
    </source>
</evidence>
<keyword evidence="2" id="KW-0805">Transcription regulation</keyword>
<keyword evidence="4" id="KW-0804">Transcription</keyword>
<dbReference type="CDD" id="cd07377">
    <property type="entry name" value="WHTH_GntR"/>
    <property type="match status" value="1"/>
</dbReference>
<dbReference type="SMART" id="SM00345">
    <property type="entry name" value="HTH_GNTR"/>
    <property type="match status" value="1"/>
</dbReference>